<protein>
    <submittedName>
        <fullName evidence="2">GNAT family N-acetyltransferase</fullName>
    </submittedName>
</protein>
<evidence type="ECO:0000313" key="2">
    <source>
        <dbReference type="EMBL" id="MTH54133.1"/>
    </source>
</evidence>
<dbReference type="Pfam" id="PF00583">
    <property type="entry name" value="Acetyltransf_1"/>
    <property type="match status" value="1"/>
</dbReference>
<accession>A0A7X2V5J9</accession>
<feature type="domain" description="N-acetyltransferase" evidence="1">
    <location>
        <begin position="19"/>
        <end position="185"/>
    </location>
</feature>
<proteinExistence type="predicted"/>
<dbReference type="OrthoDB" id="948250at2"/>
<sequence length="185" mass="20443">MIKRGGNDMKSYHVNGLTYTVRQATVQDASEMSSLRLQIDGETENLDREPGEAFIDANGFKQLISKDAESPVNLFLVAEAGGQIAGFSRCEGSTLKRFSHKAEFGVGILKEYWGHGIGRNLLSESIAWAEAAGLKKMTLNVLETNQKAIELYQKQGFKIEGTLECDKILSDGQCYRTIVMGRLCE</sequence>
<keyword evidence="2" id="KW-0808">Transferase</keyword>
<organism evidence="2 3">
    <name type="scientific">Metabacillus mangrovi</name>
    <dbReference type="NCBI Taxonomy" id="1491830"/>
    <lineage>
        <taxon>Bacteria</taxon>
        <taxon>Bacillati</taxon>
        <taxon>Bacillota</taxon>
        <taxon>Bacilli</taxon>
        <taxon>Bacillales</taxon>
        <taxon>Bacillaceae</taxon>
        <taxon>Metabacillus</taxon>
    </lineage>
</organism>
<dbReference type="SUPFAM" id="SSF55729">
    <property type="entry name" value="Acyl-CoA N-acyltransferases (Nat)"/>
    <property type="match status" value="1"/>
</dbReference>
<dbReference type="Gene3D" id="3.40.630.30">
    <property type="match status" value="1"/>
</dbReference>
<evidence type="ECO:0000313" key="3">
    <source>
        <dbReference type="Proteomes" id="UP000434639"/>
    </source>
</evidence>
<dbReference type="Proteomes" id="UP000434639">
    <property type="component" value="Unassembled WGS sequence"/>
</dbReference>
<dbReference type="PANTHER" id="PTHR43072:SF52">
    <property type="entry name" value="GCN5-RELATED N-ACETYLTRANSFERASE"/>
    <property type="match status" value="1"/>
</dbReference>
<dbReference type="GO" id="GO:0016747">
    <property type="term" value="F:acyltransferase activity, transferring groups other than amino-acyl groups"/>
    <property type="evidence" value="ECO:0007669"/>
    <property type="project" value="InterPro"/>
</dbReference>
<dbReference type="AlphaFoldDB" id="A0A7X2V5J9"/>
<name>A0A7X2V5J9_9BACI</name>
<gene>
    <name evidence="2" type="ORF">GKZ89_12035</name>
</gene>
<dbReference type="PROSITE" id="PS51186">
    <property type="entry name" value="GNAT"/>
    <property type="match status" value="1"/>
</dbReference>
<reference evidence="2 3" key="1">
    <citation type="journal article" date="2017" name="Int. J. Syst. Evol. Microbiol.">
        <title>Bacillus mangrovi sp. nov., isolated from a sediment sample from a mangrove forest.</title>
        <authorList>
            <person name="Gupta V."/>
            <person name="Singh P.K."/>
            <person name="Korpole S."/>
            <person name="Tanuku N.R.S."/>
            <person name="Pinnaka A.K."/>
        </authorList>
    </citation>
    <scope>NUCLEOTIDE SEQUENCE [LARGE SCALE GENOMIC DNA]</scope>
    <source>
        <strain evidence="2 3">KCTC 33872</strain>
    </source>
</reference>
<dbReference type="PANTHER" id="PTHR43072">
    <property type="entry name" value="N-ACETYLTRANSFERASE"/>
    <property type="match status" value="1"/>
</dbReference>
<keyword evidence="3" id="KW-1185">Reference proteome</keyword>
<evidence type="ECO:0000259" key="1">
    <source>
        <dbReference type="PROSITE" id="PS51186"/>
    </source>
</evidence>
<dbReference type="InterPro" id="IPR016181">
    <property type="entry name" value="Acyl_CoA_acyltransferase"/>
</dbReference>
<comment type="caution">
    <text evidence="2">The sequence shown here is derived from an EMBL/GenBank/DDBJ whole genome shotgun (WGS) entry which is preliminary data.</text>
</comment>
<dbReference type="EMBL" id="WMIB01000011">
    <property type="protein sequence ID" value="MTH54133.1"/>
    <property type="molecule type" value="Genomic_DNA"/>
</dbReference>
<dbReference type="InterPro" id="IPR000182">
    <property type="entry name" value="GNAT_dom"/>
</dbReference>
<dbReference type="CDD" id="cd04301">
    <property type="entry name" value="NAT_SF"/>
    <property type="match status" value="1"/>
</dbReference>